<evidence type="ECO:0000256" key="5">
    <source>
        <dbReference type="ARBA" id="ARBA00022692"/>
    </source>
</evidence>
<dbReference type="GO" id="GO:0005524">
    <property type="term" value="F:ATP binding"/>
    <property type="evidence" value="ECO:0007669"/>
    <property type="project" value="InterPro"/>
</dbReference>
<evidence type="ECO:0000256" key="7">
    <source>
        <dbReference type="ARBA" id="ARBA00023136"/>
    </source>
</evidence>
<feature type="transmembrane region" description="Helical" evidence="12">
    <location>
        <begin position="367"/>
        <end position="386"/>
    </location>
</feature>
<evidence type="ECO:0000313" key="13">
    <source>
        <dbReference type="EMBL" id="KAI3431580.1"/>
    </source>
</evidence>
<dbReference type="InterPro" id="IPR020818">
    <property type="entry name" value="Chaperonin_GroES"/>
</dbReference>
<dbReference type="InterPro" id="IPR018369">
    <property type="entry name" value="Chaprnonin_Cpn10_CS"/>
</dbReference>
<dbReference type="Pfam" id="PF00166">
    <property type="entry name" value="Cpn10"/>
    <property type="match status" value="2"/>
</dbReference>
<dbReference type="SUPFAM" id="SSF103473">
    <property type="entry name" value="MFS general substrate transporter"/>
    <property type="match status" value="1"/>
</dbReference>
<comment type="similarity">
    <text evidence="2">Belongs to the ferroportin (FP) (TC 2.A.100) family. SLC40A subfamily.</text>
</comment>
<evidence type="ECO:0000256" key="11">
    <source>
        <dbReference type="ARBA" id="ARBA00079398"/>
    </source>
</evidence>
<dbReference type="HAMAP" id="MF_00580">
    <property type="entry name" value="CH10"/>
    <property type="match status" value="1"/>
</dbReference>
<organism evidence="13 14">
    <name type="scientific">Chlorella vulgaris</name>
    <name type="common">Green alga</name>
    <dbReference type="NCBI Taxonomy" id="3077"/>
    <lineage>
        <taxon>Eukaryota</taxon>
        <taxon>Viridiplantae</taxon>
        <taxon>Chlorophyta</taxon>
        <taxon>core chlorophytes</taxon>
        <taxon>Trebouxiophyceae</taxon>
        <taxon>Chlorellales</taxon>
        <taxon>Chlorellaceae</taxon>
        <taxon>Chlorella clade</taxon>
        <taxon>Chlorella</taxon>
    </lineage>
</organism>
<dbReference type="CDD" id="cd00320">
    <property type="entry name" value="cpn10"/>
    <property type="match status" value="2"/>
</dbReference>
<reference evidence="13" key="2">
    <citation type="submission" date="2020-11" db="EMBL/GenBank/DDBJ databases">
        <authorList>
            <person name="Cecchin M."/>
            <person name="Marcolungo L."/>
            <person name="Rossato M."/>
            <person name="Girolomoni L."/>
            <person name="Cosentino E."/>
            <person name="Cuine S."/>
            <person name="Li-Beisson Y."/>
            <person name="Delledonne M."/>
            <person name="Ballottari M."/>
        </authorList>
    </citation>
    <scope>NUCLEOTIDE SEQUENCE</scope>
    <source>
        <strain evidence="13">211/11P</strain>
        <tissue evidence="13">Whole cell</tissue>
    </source>
</reference>
<dbReference type="InterPro" id="IPR037124">
    <property type="entry name" value="Chaperonin_GroES_sf"/>
</dbReference>
<feature type="transmembrane region" description="Helical" evidence="12">
    <location>
        <begin position="546"/>
        <end position="570"/>
    </location>
</feature>
<evidence type="ECO:0000313" key="14">
    <source>
        <dbReference type="Proteomes" id="UP001055712"/>
    </source>
</evidence>
<feature type="transmembrane region" description="Helical" evidence="12">
    <location>
        <begin position="576"/>
        <end position="597"/>
    </location>
</feature>
<dbReference type="GO" id="GO:0044183">
    <property type="term" value="F:protein folding chaperone"/>
    <property type="evidence" value="ECO:0007669"/>
    <property type="project" value="InterPro"/>
</dbReference>
<keyword evidence="7 12" id="KW-0472">Membrane</keyword>
<feature type="transmembrane region" description="Helical" evidence="12">
    <location>
        <begin position="609"/>
        <end position="628"/>
    </location>
</feature>
<keyword evidence="8" id="KW-0143">Chaperone</keyword>
<dbReference type="PROSITE" id="PS00681">
    <property type="entry name" value="CHAPERONINS_CPN10"/>
    <property type="match status" value="1"/>
</dbReference>
<evidence type="ECO:0000256" key="2">
    <source>
        <dbReference type="ARBA" id="ARBA00006279"/>
    </source>
</evidence>
<comment type="subcellular location">
    <subcellularLocation>
        <location evidence="1">Membrane</location>
        <topology evidence="1">Multi-pass membrane protein</topology>
    </subcellularLocation>
</comment>
<dbReference type="PANTHER" id="PTHR11660">
    <property type="entry name" value="SOLUTE CARRIER FAMILY 40 MEMBER"/>
    <property type="match status" value="1"/>
</dbReference>
<reference evidence="13" key="1">
    <citation type="journal article" date="2019" name="Plant J.">
        <title>Chlorella vulgaris genome assembly and annotation reveals the molecular basis for metabolic acclimation to high light conditions.</title>
        <authorList>
            <person name="Cecchin M."/>
            <person name="Marcolungo L."/>
            <person name="Rossato M."/>
            <person name="Girolomoni L."/>
            <person name="Cosentino E."/>
            <person name="Cuine S."/>
            <person name="Li-Beisson Y."/>
            <person name="Delledonne M."/>
            <person name="Ballottari M."/>
        </authorList>
    </citation>
    <scope>NUCLEOTIDE SEQUENCE</scope>
    <source>
        <strain evidence="13">211/11P</strain>
    </source>
</reference>
<evidence type="ECO:0000256" key="3">
    <source>
        <dbReference type="ARBA" id="ARBA00006975"/>
    </source>
</evidence>
<evidence type="ECO:0000256" key="8">
    <source>
        <dbReference type="ARBA" id="ARBA00023186"/>
    </source>
</evidence>
<dbReference type="AlphaFoldDB" id="A0A9D4YXP5"/>
<name>A0A9D4YXP5_CHLVU</name>
<gene>
    <name evidence="13" type="ORF">D9Q98_004630</name>
</gene>
<dbReference type="SUPFAM" id="SSF50129">
    <property type="entry name" value="GroES-like"/>
    <property type="match status" value="2"/>
</dbReference>
<comment type="similarity">
    <text evidence="3">Belongs to the GroES chaperonin family.</text>
</comment>
<dbReference type="GO" id="GO:0005381">
    <property type="term" value="F:iron ion transmembrane transporter activity"/>
    <property type="evidence" value="ECO:0007669"/>
    <property type="project" value="InterPro"/>
</dbReference>
<dbReference type="Gene3D" id="2.30.33.40">
    <property type="entry name" value="GroES chaperonin"/>
    <property type="match status" value="2"/>
</dbReference>
<evidence type="ECO:0000256" key="4">
    <source>
        <dbReference type="ARBA" id="ARBA00022448"/>
    </source>
</evidence>
<dbReference type="InterPro" id="IPR011032">
    <property type="entry name" value="GroES-like_sf"/>
</dbReference>
<evidence type="ECO:0000256" key="1">
    <source>
        <dbReference type="ARBA" id="ARBA00004141"/>
    </source>
</evidence>
<dbReference type="EMBL" id="SIDB01000006">
    <property type="protein sequence ID" value="KAI3431580.1"/>
    <property type="molecule type" value="Genomic_DNA"/>
</dbReference>
<dbReference type="GO" id="GO:0016020">
    <property type="term" value="C:membrane"/>
    <property type="evidence" value="ECO:0007669"/>
    <property type="project" value="UniProtKB-SubCell"/>
</dbReference>
<keyword evidence="5 12" id="KW-0812">Transmembrane</keyword>
<dbReference type="InterPro" id="IPR036259">
    <property type="entry name" value="MFS_trans_sf"/>
</dbReference>
<dbReference type="FunFam" id="2.30.33.40:FF:000001">
    <property type="entry name" value="10 kDa chaperonin"/>
    <property type="match status" value="2"/>
</dbReference>
<feature type="transmembrane region" description="Helical" evidence="12">
    <location>
        <begin position="670"/>
        <end position="691"/>
    </location>
</feature>
<dbReference type="SMART" id="SM00883">
    <property type="entry name" value="Cpn10"/>
    <property type="match status" value="2"/>
</dbReference>
<dbReference type="Proteomes" id="UP001055712">
    <property type="component" value="Unassembled WGS sequence"/>
</dbReference>
<evidence type="ECO:0000256" key="12">
    <source>
        <dbReference type="SAM" id="Phobius"/>
    </source>
</evidence>
<keyword evidence="6 12" id="KW-1133">Transmembrane helix</keyword>
<proteinExistence type="inferred from homology"/>
<dbReference type="PRINTS" id="PR00297">
    <property type="entry name" value="CHAPERONIN10"/>
</dbReference>
<dbReference type="Pfam" id="PF06963">
    <property type="entry name" value="FPN1"/>
    <property type="match status" value="1"/>
</dbReference>
<evidence type="ECO:0000256" key="6">
    <source>
        <dbReference type="ARBA" id="ARBA00022989"/>
    </source>
</evidence>
<evidence type="ECO:0000256" key="9">
    <source>
        <dbReference type="ARBA" id="ARBA00031971"/>
    </source>
</evidence>
<dbReference type="InterPro" id="IPR009716">
    <property type="entry name" value="Ferroportin-1"/>
</dbReference>
<comment type="caution">
    <text evidence="13">The sequence shown here is derived from an EMBL/GenBank/DDBJ whole genome shotgun (WGS) entry which is preliminary data.</text>
</comment>
<keyword evidence="4" id="KW-0813">Transport</keyword>
<sequence length="774" mass="80597">MVATTLARSPLACRRAITARPARGSVRVQAATLALPDSVSKVMPKGDLVLARVADAEEKTAGGILLPGSAQTRPTSGDVVAVGDGQVGTKQHSFTLKGGETVLYSKFGIGVTELEVQGQMHILLREDDIIGIMPRPNATAAEIPELKPLGDRILVRVQASGDVTMGGVLLPDSAKERPLSGTVVRCGPGKCGDDGERKAPTVKEGDKARYRPLTTIAATSGGSSGGWSRHQAVSHPGSLVRRLASAAGGHSSSDTPSVVREAGSQALHPAALLSLYATYFCACFIERTWRFGLPLCLAFIPGGFQAIATLGFAAPLACSLAGPAVGRLLDSVYRPLGLGAMLVAQDVSILLSCVTLVAAAATPNVPLSASPLFAVLVVLAMAEKLASISSELAIERDWVTQLAGKRNVLALARSNAYLRRCDLLTELIGALVFGWIYSWGGLKASMAFTAVLAAAVVPLQLFFIARIADLAPTAMVHGRQEPGAGWARLPGWHGFVENARRRKRHAAEAAAKRKPLLARARQQLAHALDGWQTYFRQPILPSSLTFVLLFFNVVLSPGGLVTHFLTLWGFDGRAMAVFRSGCATCGFLGTLIGKRLIQRLGLLRAGRAALLMQVALLGGATLIFSLSLSGPPELGPAGGGGATSRLLLGCTGVGALACGWPTLGGVSLPVAAFAALVVMSRVGMWSFDLVNSQLFQQTVSPREIASASSAEMALCSFSELIMLGAAALSAGPASFPFLVYSSFAAVVAANCVFRGWAAGAQPRIDAAIADASGT</sequence>
<dbReference type="OrthoDB" id="648861at2759"/>
<evidence type="ECO:0000256" key="10">
    <source>
        <dbReference type="ARBA" id="ARBA00073031"/>
    </source>
</evidence>
<feature type="transmembrane region" description="Helical" evidence="12">
    <location>
        <begin position="737"/>
        <end position="757"/>
    </location>
</feature>
<keyword evidence="14" id="KW-1185">Reference proteome</keyword>
<dbReference type="PANTHER" id="PTHR11660:SF53">
    <property type="entry name" value="SOLUTE CARRIER FAMILY 40 MEMBER 3, CHLOROPLASTIC"/>
    <property type="match status" value="1"/>
</dbReference>
<feature type="transmembrane region" description="Helical" evidence="12">
    <location>
        <begin position="446"/>
        <end position="465"/>
    </location>
</feature>
<protein>
    <recommendedName>
        <fullName evidence="10">20 kDa chaperonin, chloroplastic</fullName>
    </recommendedName>
    <alternativeName>
        <fullName evidence="9">Chaperonin 10</fullName>
    </alternativeName>
    <alternativeName>
        <fullName evidence="11">Protein Cpn21</fullName>
    </alternativeName>
</protein>
<accession>A0A9D4YXP5</accession>
<feature type="transmembrane region" description="Helical" evidence="12">
    <location>
        <begin position="423"/>
        <end position="440"/>
    </location>
</feature>